<protein>
    <submittedName>
        <fullName evidence="2">Conjugal transfer protein TraD</fullName>
    </submittedName>
</protein>
<accession>A0ABS5GD71</accession>
<dbReference type="InterPro" id="IPR009444">
    <property type="entry name" value="Conjugal_tfr_TraD_a-type"/>
</dbReference>
<evidence type="ECO:0000313" key="2">
    <source>
        <dbReference type="EMBL" id="MBR1138924.1"/>
    </source>
</evidence>
<dbReference type="EMBL" id="JAFCLK010000025">
    <property type="protein sequence ID" value="MBR1138924.1"/>
    <property type="molecule type" value="Genomic_DNA"/>
</dbReference>
<name>A0ABS5GD71_9BRAD</name>
<keyword evidence="3" id="KW-1185">Reference proteome</keyword>
<dbReference type="Pfam" id="PF06412">
    <property type="entry name" value="TraD"/>
    <property type="match status" value="1"/>
</dbReference>
<feature type="region of interest" description="Disordered" evidence="1">
    <location>
        <begin position="68"/>
        <end position="97"/>
    </location>
</feature>
<dbReference type="RefSeq" id="WP_172244039.1">
    <property type="nucleotide sequence ID" value="NZ_JABFDP010000060.1"/>
</dbReference>
<gene>
    <name evidence="2" type="ORF">JQ619_24460</name>
</gene>
<sequence>MRAWQVDRRKRTRHLIELGGLVVKAGLVNLTGGDRAMIYGALLWMAEKLQSNRSEQARALRAAKGAQAFAGVGDPEGTDPIVPAAARKSVGKPWEDQ</sequence>
<reference evidence="3" key="1">
    <citation type="journal article" date="2021" name="ISME J.">
        <title>Evolutionary origin and ecological implication of a unique nif island in free-living Bradyrhizobium lineages.</title>
        <authorList>
            <person name="Tao J."/>
        </authorList>
    </citation>
    <scope>NUCLEOTIDE SEQUENCE [LARGE SCALE GENOMIC DNA]</scope>
    <source>
        <strain evidence="3">SZCCT0094</strain>
    </source>
</reference>
<evidence type="ECO:0000313" key="3">
    <source>
        <dbReference type="Proteomes" id="UP001314635"/>
    </source>
</evidence>
<evidence type="ECO:0000256" key="1">
    <source>
        <dbReference type="SAM" id="MobiDB-lite"/>
    </source>
</evidence>
<organism evidence="2 3">
    <name type="scientific">Bradyrhizobium denitrificans</name>
    <dbReference type="NCBI Taxonomy" id="2734912"/>
    <lineage>
        <taxon>Bacteria</taxon>
        <taxon>Pseudomonadati</taxon>
        <taxon>Pseudomonadota</taxon>
        <taxon>Alphaproteobacteria</taxon>
        <taxon>Hyphomicrobiales</taxon>
        <taxon>Nitrobacteraceae</taxon>
        <taxon>Bradyrhizobium</taxon>
    </lineage>
</organism>
<dbReference type="Proteomes" id="UP001314635">
    <property type="component" value="Unassembled WGS sequence"/>
</dbReference>
<proteinExistence type="predicted"/>
<comment type="caution">
    <text evidence="2">The sequence shown here is derived from an EMBL/GenBank/DDBJ whole genome shotgun (WGS) entry which is preliminary data.</text>
</comment>